<dbReference type="EMBL" id="JRMP02000004">
    <property type="protein sequence ID" value="TLD95061.1"/>
    <property type="molecule type" value="Genomic_DNA"/>
</dbReference>
<dbReference type="PROSITE" id="PS50928">
    <property type="entry name" value="ABC_TM1"/>
    <property type="match status" value="1"/>
</dbReference>
<feature type="transmembrane region" description="Helical" evidence="7">
    <location>
        <begin position="97"/>
        <end position="120"/>
    </location>
</feature>
<reference evidence="10 11" key="2">
    <citation type="journal article" date="2016" name="Infect. Immun.">
        <title>Helicobacter saguini, a Novel Helicobacter Isolated from Cotton-Top Tamarins with Ulcerative Colitis, Has Proinflammatory Properties and Induces Typhlocolitis and Dysplasia in Gnotobiotic IL-10-/- Mice.</title>
        <authorList>
            <person name="Shen Z."/>
            <person name="Mannion A."/>
            <person name="Whary M.T."/>
            <person name="Muthupalani S."/>
            <person name="Sheh A."/>
            <person name="Feng Y."/>
            <person name="Gong G."/>
            <person name="Vandamme P."/>
            <person name="Holcombe H.R."/>
            <person name="Paster B.J."/>
            <person name="Fox J.G."/>
        </authorList>
    </citation>
    <scope>NUCLEOTIDE SEQUENCE [LARGE SCALE GENOMIC DNA]</scope>
    <source>
        <strain evidence="10 11">MIT 97-6194</strain>
    </source>
</reference>
<reference evidence="10 11" key="1">
    <citation type="journal article" date="2014" name="Genome Announc.">
        <title>Draft genome sequences of eight enterohepatic helicobacter species isolated from both laboratory and wild rodents.</title>
        <authorList>
            <person name="Sheh A."/>
            <person name="Shen Z."/>
            <person name="Fox J.G."/>
        </authorList>
    </citation>
    <scope>NUCLEOTIDE SEQUENCE [LARGE SCALE GENOMIC DNA]</scope>
    <source>
        <strain evidence="10 11">MIT 97-6194</strain>
    </source>
</reference>
<sequence length="271" mass="29304">MEHEVVETPWILKFIDLPKSLIDSDTESSLEILIYTIFSSQEVAAKVYQVTEAVGYASLETLYMVVLSTFFAVLFGLPLGMILSTTKKDSINPMPRLNAVLSALANVFRSFPFIILIIVVWPLSRLLVGSSIGPNAAIVSLSIAAIPFVARLFEGTLDEVNKGLIEATLSMGASKLAVMRMMLMESMPALVNTITILVISVIGYSAMAGAVGGGGLGTLALNEGFNNGNLSVLYSCVIVLMIIVQVAQSIGDYLSNMLRSRNYGIFRVFFK</sequence>
<dbReference type="Proteomes" id="UP000477070">
    <property type="component" value="Unassembled WGS sequence"/>
</dbReference>
<dbReference type="InterPro" id="IPR000515">
    <property type="entry name" value="MetI-like"/>
</dbReference>
<comment type="similarity">
    <text evidence="7">Belongs to the binding-protein-dependent transport system permease family.</text>
</comment>
<accession>A0A347VHF1</accession>
<feature type="transmembrane region" description="Helical" evidence="7">
    <location>
        <begin position="232"/>
        <end position="251"/>
    </location>
</feature>
<reference evidence="9 12" key="4">
    <citation type="submission" date="2019-12" db="EMBL/GenBank/DDBJ databases">
        <title>Multi-Generational Helicobacter saguini Isolates.</title>
        <authorList>
            <person name="Mannion A."/>
            <person name="Shen Z."/>
            <person name="Fox J.G."/>
        </authorList>
    </citation>
    <scope>NUCLEOTIDE SEQUENCE [LARGE SCALE GENOMIC DNA]</scope>
    <source>
        <strain evidence="9">16-048</strain>
        <strain evidence="12">16-048 (F4)</strain>
    </source>
</reference>
<evidence type="ECO:0000256" key="2">
    <source>
        <dbReference type="ARBA" id="ARBA00022448"/>
    </source>
</evidence>
<gene>
    <name evidence="9" type="ORF">DCO61_05170</name>
    <name evidence="10" type="ORF">LS64_003905</name>
</gene>
<reference evidence="10" key="3">
    <citation type="submission" date="2018-04" db="EMBL/GenBank/DDBJ databases">
        <authorList>
            <person name="Sheh A."/>
            <person name="Shen Z."/>
            <person name="Mannion A.J."/>
            <person name="Fox J.G."/>
        </authorList>
    </citation>
    <scope>NUCLEOTIDE SEQUENCE</scope>
    <source>
        <strain evidence="10">MIT 97-6194</strain>
    </source>
</reference>
<dbReference type="Pfam" id="PF00528">
    <property type="entry name" value="BPD_transp_1"/>
    <property type="match status" value="1"/>
</dbReference>
<evidence type="ECO:0000256" key="6">
    <source>
        <dbReference type="ARBA" id="ARBA00023136"/>
    </source>
</evidence>
<keyword evidence="3" id="KW-1003">Cell membrane</keyword>
<keyword evidence="11" id="KW-1185">Reference proteome</keyword>
<feature type="transmembrane region" description="Helical" evidence="7">
    <location>
        <begin position="132"/>
        <end position="153"/>
    </location>
</feature>
<name>A0A347VHF1_9HELI</name>
<keyword evidence="5 7" id="KW-1133">Transmembrane helix</keyword>
<evidence type="ECO:0000256" key="1">
    <source>
        <dbReference type="ARBA" id="ARBA00004651"/>
    </source>
</evidence>
<keyword evidence="6 7" id="KW-0472">Membrane</keyword>
<comment type="subcellular location">
    <subcellularLocation>
        <location evidence="1 7">Cell membrane</location>
        <topology evidence="1 7">Multi-pass membrane protein</topology>
    </subcellularLocation>
</comment>
<evidence type="ECO:0000313" key="11">
    <source>
        <dbReference type="Proteomes" id="UP000029714"/>
    </source>
</evidence>
<dbReference type="OrthoDB" id="9793490at2"/>
<comment type="caution">
    <text evidence="10">The sequence shown here is derived from an EMBL/GenBank/DDBJ whole genome shotgun (WGS) entry which is preliminary data.</text>
</comment>
<dbReference type="InterPro" id="IPR035906">
    <property type="entry name" value="MetI-like_sf"/>
</dbReference>
<evidence type="ECO:0000259" key="8">
    <source>
        <dbReference type="PROSITE" id="PS50928"/>
    </source>
</evidence>
<evidence type="ECO:0000256" key="5">
    <source>
        <dbReference type="ARBA" id="ARBA00022989"/>
    </source>
</evidence>
<keyword evidence="2 7" id="KW-0813">Transport</keyword>
<dbReference type="AlphaFoldDB" id="A0A347VHF1"/>
<dbReference type="Gene3D" id="1.10.3720.10">
    <property type="entry name" value="MetI-like"/>
    <property type="match status" value="1"/>
</dbReference>
<dbReference type="GO" id="GO:0005886">
    <property type="term" value="C:plasma membrane"/>
    <property type="evidence" value="ECO:0007669"/>
    <property type="project" value="UniProtKB-SubCell"/>
</dbReference>
<dbReference type="InterPro" id="IPR051322">
    <property type="entry name" value="AA_ABC_Transporter_Permease"/>
</dbReference>
<feature type="domain" description="ABC transmembrane type-1" evidence="8">
    <location>
        <begin position="58"/>
        <end position="251"/>
    </location>
</feature>
<keyword evidence="4 7" id="KW-0812">Transmembrane</keyword>
<dbReference type="PANTHER" id="PTHR30450">
    <property type="entry name" value="ABC TRANSPORTER PERMEASE"/>
    <property type="match status" value="1"/>
</dbReference>
<evidence type="ECO:0000256" key="4">
    <source>
        <dbReference type="ARBA" id="ARBA00022692"/>
    </source>
</evidence>
<dbReference type="GO" id="GO:0048473">
    <property type="term" value="P:D-methionine transmembrane transport"/>
    <property type="evidence" value="ECO:0007669"/>
    <property type="project" value="TreeGrafter"/>
</dbReference>
<proteinExistence type="inferred from homology"/>
<evidence type="ECO:0000256" key="3">
    <source>
        <dbReference type="ARBA" id="ARBA00022475"/>
    </source>
</evidence>
<evidence type="ECO:0000313" key="12">
    <source>
        <dbReference type="Proteomes" id="UP000477070"/>
    </source>
</evidence>
<evidence type="ECO:0000313" key="9">
    <source>
        <dbReference type="EMBL" id="MWV69413.1"/>
    </source>
</evidence>
<dbReference type="Proteomes" id="UP000029714">
    <property type="component" value="Unassembled WGS sequence"/>
</dbReference>
<dbReference type="CDD" id="cd06261">
    <property type="entry name" value="TM_PBP2"/>
    <property type="match status" value="1"/>
</dbReference>
<protein>
    <submittedName>
        <fullName evidence="9 10">ABC transporter permease</fullName>
    </submittedName>
</protein>
<dbReference type="PANTHER" id="PTHR30450:SF1">
    <property type="entry name" value="D-METHIONINE TRANSPORT SYSTEM PERMEASE PROTEIN METI-RELATED"/>
    <property type="match status" value="1"/>
</dbReference>
<organism evidence="10 11">
    <name type="scientific">Helicobacter saguini</name>
    <dbReference type="NCBI Taxonomy" id="1548018"/>
    <lineage>
        <taxon>Bacteria</taxon>
        <taxon>Pseudomonadati</taxon>
        <taxon>Campylobacterota</taxon>
        <taxon>Epsilonproteobacteria</taxon>
        <taxon>Campylobacterales</taxon>
        <taxon>Helicobacteraceae</taxon>
        <taxon>Helicobacter</taxon>
    </lineage>
</organism>
<evidence type="ECO:0000256" key="7">
    <source>
        <dbReference type="RuleBase" id="RU363032"/>
    </source>
</evidence>
<feature type="transmembrane region" description="Helical" evidence="7">
    <location>
        <begin position="62"/>
        <end position="85"/>
    </location>
</feature>
<evidence type="ECO:0000313" key="10">
    <source>
        <dbReference type="EMBL" id="TLD95061.1"/>
    </source>
</evidence>
<dbReference type="EMBL" id="QBIU01000001">
    <property type="protein sequence ID" value="MWV69413.1"/>
    <property type="molecule type" value="Genomic_DNA"/>
</dbReference>
<feature type="transmembrane region" description="Helical" evidence="7">
    <location>
        <begin position="189"/>
        <end position="212"/>
    </location>
</feature>
<dbReference type="SUPFAM" id="SSF161098">
    <property type="entry name" value="MetI-like"/>
    <property type="match status" value="1"/>
</dbReference>